<dbReference type="Proteomes" id="UP000176791">
    <property type="component" value="Unassembled WGS sequence"/>
</dbReference>
<dbReference type="InterPro" id="IPR002509">
    <property type="entry name" value="NODB_dom"/>
</dbReference>
<dbReference type="GO" id="GO:0016810">
    <property type="term" value="F:hydrolase activity, acting on carbon-nitrogen (but not peptide) bonds"/>
    <property type="evidence" value="ECO:0007669"/>
    <property type="project" value="InterPro"/>
</dbReference>
<evidence type="ECO:0000313" key="3">
    <source>
        <dbReference type="Proteomes" id="UP000176791"/>
    </source>
</evidence>
<dbReference type="Gene3D" id="3.20.20.370">
    <property type="entry name" value="Glycoside hydrolase/deacetylase"/>
    <property type="match status" value="1"/>
</dbReference>
<protein>
    <recommendedName>
        <fullName evidence="1">NodB homology domain-containing protein</fullName>
    </recommendedName>
</protein>
<dbReference type="EMBL" id="MEZN01000010">
    <property type="protein sequence ID" value="OGD56707.1"/>
    <property type="molecule type" value="Genomic_DNA"/>
</dbReference>
<sequence length="250" mass="29060">MDPVNSLSVDLETNEQRQFNLELRQNYDLIKTEKQVDRLLKIFNHYGVKTTFFVAAELYELRPELIERIADQGHEIGYHTHRHRLLRSAADLTEELKLSKKFLRKFQPSGFRAPKMYFKKEYFPILAARGFKYDSSTYDCYSEARVYAGVKELPVSLTGPAHRLNIPFPRNFRRSLIKGIPWGSGLVLSLIPRLVNLLIDRLNRKGHPAIMFVHPWQLDSQGKGLYGRNATMAIKRILFGKRFGPLKNLI</sequence>
<reference evidence="2 3" key="1">
    <citation type="journal article" date="2016" name="Nat. Commun.">
        <title>Thousands of microbial genomes shed light on interconnected biogeochemical processes in an aquifer system.</title>
        <authorList>
            <person name="Anantharaman K."/>
            <person name="Brown C.T."/>
            <person name="Hug L.A."/>
            <person name="Sharon I."/>
            <person name="Castelle C.J."/>
            <person name="Probst A.J."/>
            <person name="Thomas B.C."/>
            <person name="Singh A."/>
            <person name="Wilkins M.J."/>
            <person name="Karaoz U."/>
            <person name="Brodie E.L."/>
            <person name="Williams K.H."/>
            <person name="Hubbard S.S."/>
            <person name="Banfield J.F."/>
        </authorList>
    </citation>
    <scope>NUCLEOTIDE SEQUENCE [LARGE SCALE GENOMIC DNA]</scope>
</reference>
<name>A0A1F5DNF6_9BACT</name>
<dbReference type="STRING" id="1797460.A3E73_00610"/>
<dbReference type="GO" id="GO:0005975">
    <property type="term" value="P:carbohydrate metabolic process"/>
    <property type="evidence" value="ECO:0007669"/>
    <property type="project" value="InterPro"/>
</dbReference>
<dbReference type="SUPFAM" id="SSF88713">
    <property type="entry name" value="Glycoside hydrolase/deacetylase"/>
    <property type="match status" value="1"/>
</dbReference>
<evidence type="ECO:0000259" key="1">
    <source>
        <dbReference type="Pfam" id="PF01522"/>
    </source>
</evidence>
<dbReference type="InterPro" id="IPR011330">
    <property type="entry name" value="Glyco_hydro/deAcase_b/a-brl"/>
</dbReference>
<organism evidence="2 3">
    <name type="scientific">Candidatus Beckwithbacteria bacterium RIFCSPHIGHO2_12_FULL_47_17</name>
    <dbReference type="NCBI Taxonomy" id="1797460"/>
    <lineage>
        <taxon>Bacteria</taxon>
        <taxon>Candidatus Beckwithiibacteriota</taxon>
    </lineage>
</organism>
<accession>A0A1F5DNF6</accession>
<dbReference type="AlphaFoldDB" id="A0A1F5DNF6"/>
<dbReference type="Pfam" id="PF01522">
    <property type="entry name" value="Polysacc_deac_1"/>
    <property type="match status" value="1"/>
</dbReference>
<gene>
    <name evidence="2" type="ORF">A3E73_00610</name>
</gene>
<dbReference type="PANTHER" id="PTHR47561">
    <property type="entry name" value="POLYSACCHARIDE DEACETYLASE FAMILY PROTEIN (AFU_ORTHOLOGUE AFUA_6G05030)"/>
    <property type="match status" value="1"/>
</dbReference>
<feature type="domain" description="NodB homology" evidence="1">
    <location>
        <begin position="33"/>
        <end position="132"/>
    </location>
</feature>
<dbReference type="PANTHER" id="PTHR47561:SF1">
    <property type="entry name" value="POLYSACCHARIDE DEACETYLASE FAMILY PROTEIN (AFU_ORTHOLOGUE AFUA_6G05030)"/>
    <property type="match status" value="1"/>
</dbReference>
<comment type="caution">
    <text evidence="2">The sequence shown here is derived from an EMBL/GenBank/DDBJ whole genome shotgun (WGS) entry which is preliminary data.</text>
</comment>
<evidence type="ECO:0000313" key="2">
    <source>
        <dbReference type="EMBL" id="OGD56707.1"/>
    </source>
</evidence>
<proteinExistence type="predicted"/>